<organism evidence="11 12">
    <name type="scientific">Haloactinopolyspora alba</name>
    <dbReference type="NCBI Taxonomy" id="648780"/>
    <lineage>
        <taxon>Bacteria</taxon>
        <taxon>Bacillati</taxon>
        <taxon>Actinomycetota</taxon>
        <taxon>Actinomycetes</taxon>
        <taxon>Jiangellales</taxon>
        <taxon>Jiangellaceae</taxon>
        <taxon>Haloactinopolyspora</taxon>
    </lineage>
</organism>
<dbReference type="SUPFAM" id="SSF52733">
    <property type="entry name" value="Nicotinate mononucleotide:5,6-dimethylbenzimidazole phosphoribosyltransferase (CobT)"/>
    <property type="match status" value="1"/>
</dbReference>
<dbReference type="RefSeq" id="WP_106536433.1">
    <property type="nucleotide sequence ID" value="NZ_ML142899.1"/>
</dbReference>
<dbReference type="Pfam" id="PF02277">
    <property type="entry name" value="DBI_PRT"/>
    <property type="match status" value="1"/>
</dbReference>
<dbReference type="AlphaFoldDB" id="A0A2P8E6V3"/>
<gene>
    <name evidence="11" type="ORF">CLV30_10419</name>
</gene>
<dbReference type="GO" id="GO:0008939">
    <property type="term" value="F:nicotinate-nucleotide-dimethylbenzimidazole phosphoribosyltransferase activity"/>
    <property type="evidence" value="ECO:0007669"/>
    <property type="project" value="UniProtKB-UniRule"/>
</dbReference>
<dbReference type="Gene3D" id="1.10.1610.10">
    <property type="match status" value="1"/>
</dbReference>
<comment type="catalytic activity">
    <reaction evidence="9">
        <text>5,6-dimethylbenzimidazole + nicotinate beta-D-ribonucleotide = alpha-ribazole 5'-phosphate + nicotinate + H(+)</text>
        <dbReference type="Rhea" id="RHEA:11196"/>
        <dbReference type="ChEBI" id="CHEBI:15378"/>
        <dbReference type="ChEBI" id="CHEBI:15890"/>
        <dbReference type="ChEBI" id="CHEBI:32544"/>
        <dbReference type="ChEBI" id="CHEBI:57502"/>
        <dbReference type="ChEBI" id="CHEBI:57918"/>
        <dbReference type="EC" id="2.4.2.21"/>
    </reaction>
</comment>
<name>A0A2P8E6V3_9ACTN</name>
<dbReference type="InterPro" id="IPR003200">
    <property type="entry name" value="Nict_dMeBzImd_PRibTrfase"/>
</dbReference>
<evidence type="ECO:0000256" key="8">
    <source>
        <dbReference type="ARBA" id="ARBA00022679"/>
    </source>
</evidence>
<reference evidence="11 12" key="1">
    <citation type="submission" date="2018-03" db="EMBL/GenBank/DDBJ databases">
        <title>Genomic Encyclopedia of Archaeal and Bacterial Type Strains, Phase II (KMG-II): from individual species to whole genera.</title>
        <authorList>
            <person name="Goeker M."/>
        </authorList>
    </citation>
    <scope>NUCLEOTIDE SEQUENCE [LARGE SCALE GENOMIC DNA]</scope>
    <source>
        <strain evidence="11 12">DSM 45211</strain>
    </source>
</reference>
<dbReference type="OrthoDB" id="9781491at2"/>
<dbReference type="EC" id="2.4.2.21" evidence="4 10"/>
<dbReference type="GO" id="GO:0009236">
    <property type="term" value="P:cobalamin biosynthetic process"/>
    <property type="evidence" value="ECO:0007669"/>
    <property type="project" value="UniProtKB-UniRule"/>
</dbReference>
<comment type="caution">
    <text evidence="11">The sequence shown here is derived from an EMBL/GenBank/DDBJ whole genome shotgun (WGS) entry which is preliminary data.</text>
</comment>
<protein>
    <recommendedName>
        <fullName evidence="5 10">Nicotinate-nucleotide--dimethylbenzimidazole phosphoribosyltransferase</fullName>
        <ecNumber evidence="4 10">2.4.2.21</ecNumber>
    </recommendedName>
</protein>
<evidence type="ECO:0000256" key="6">
    <source>
        <dbReference type="ARBA" id="ARBA00022573"/>
    </source>
</evidence>
<evidence type="ECO:0000256" key="10">
    <source>
        <dbReference type="NCBIfam" id="TIGR03160"/>
    </source>
</evidence>
<dbReference type="InterPro" id="IPR017846">
    <property type="entry name" value="Nict_dMeBzImd_PRibTrfase_bact"/>
</dbReference>
<evidence type="ECO:0000256" key="7">
    <source>
        <dbReference type="ARBA" id="ARBA00022676"/>
    </source>
</evidence>
<dbReference type="Proteomes" id="UP000243528">
    <property type="component" value="Unassembled WGS sequence"/>
</dbReference>
<dbReference type="NCBIfam" id="TIGR03160">
    <property type="entry name" value="cobT_DBIPRT"/>
    <property type="match status" value="1"/>
</dbReference>
<dbReference type="Gene3D" id="3.40.50.10210">
    <property type="match status" value="1"/>
</dbReference>
<evidence type="ECO:0000256" key="2">
    <source>
        <dbReference type="ARBA" id="ARBA00005049"/>
    </source>
</evidence>
<dbReference type="CDD" id="cd02439">
    <property type="entry name" value="DMB-PRT_CobT"/>
    <property type="match status" value="1"/>
</dbReference>
<keyword evidence="6" id="KW-0169">Cobalamin biosynthesis</keyword>
<evidence type="ECO:0000256" key="1">
    <source>
        <dbReference type="ARBA" id="ARBA00002197"/>
    </source>
</evidence>
<dbReference type="NCBIfam" id="NF000996">
    <property type="entry name" value="PRK00105.1"/>
    <property type="match status" value="1"/>
</dbReference>
<keyword evidence="8 11" id="KW-0808">Transferase</keyword>
<dbReference type="InterPro" id="IPR036087">
    <property type="entry name" value="Nict_dMeBzImd_PRibTrfase_sf"/>
</dbReference>
<accession>A0A2P8E6V3</accession>
<comment type="pathway">
    <text evidence="2">Nucleoside biosynthesis; alpha-ribazole biosynthesis; alpha-ribazole from 5,6-dimethylbenzimidazole: step 1/2.</text>
</comment>
<comment type="function">
    <text evidence="1">Catalyzes the synthesis of alpha-ribazole-5'-phosphate from nicotinate mononucleotide (NAMN) and 5,6-dimethylbenzimidazole (DMB).</text>
</comment>
<dbReference type="InterPro" id="IPR023195">
    <property type="entry name" value="Nict_dMeBzImd_PRibTrfase_N"/>
</dbReference>
<evidence type="ECO:0000256" key="3">
    <source>
        <dbReference type="ARBA" id="ARBA00007110"/>
    </source>
</evidence>
<keyword evidence="7 11" id="KW-0328">Glycosyltransferase</keyword>
<dbReference type="EMBL" id="PYGE01000004">
    <property type="protein sequence ID" value="PSL05157.1"/>
    <property type="molecule type" value="Genomic_DNA"/>
</dbReference>
<dbReference type="UniPathway" id="UPA00061">
    <property type="reaction ID" value="UER00516"/>
</dbReference>
<evidence type="ECO:0000313" key="11">
    <source>
        <dbReference type="EMBL" id="PSL05157.1"/>
    </source>
</evidence>
<evidence type="ECO:0000313" key="12">
    <source>
        <dbReference type="Proteomes" id="UP000243528"/>
    </source>
</evidence>
<evidence type="ECO:0000256" key="4">
    <source>
        <dbReference type="ARBA" id="ARBA00011991"/>
    </source>
</evidence>
<dbReference type="PANTHER" id="PTHR43463">
    <property type="entry name" value="NICOTINATE-NUCLEOTIDE--DIMETHYLBENZIMIDAZOLE PHOSPHORIBOSYLTRANSFERASE"/>
    <property type="match status" value="1"/>
</dbReference>
<proteinExistence type="inferred from homology"/>
<keyword evidence="12" id="KW-1185">Reference proteome</keyword>
<comment type="similarity">
    <text evidence="3">Belongs to the CobT family.</text>
</comment>
<evidence type="ECO:0000256" key="5">
    <source>
        <dbReference type="ARBA" id="ARBA00015486"/>
    </source>
</evidence>
<sequence>MTENTLGDLVKSVVAVDGVAAEQARQRHTGLAKPPGSLGWLEELGARLAGISGRCPPPVPSAPAVVVAAADHGVHAQGISDWPQSVTEAMLATIASGGAAVNAIAGSVGAEVTIVDVGTARTGPVPDGVHDERVRAGTRDLTVEAAMTVDECAAAVETGARVASARLDAGADVLVTGEVGIANTTATACLLSAFADVDPETVTGKGANTDHTRTPRKVEVVRTALARHGDERDPLRTLASLGGLEHAAMVGVALAGAAGRVPVIVDGVVAGAAAVAAVALCPDVAGYLIPGHSSAEPGGHTLARRLGHPALVDLDLRLGEGTGALLAVPTVTAAAAVLARMATLDSVLG</sequence>
<dbReference type="PANTHER" id="PTHR43463:SF1">
    <property type="entry name" value="NICOTINATE-NUCLEOTIDE--DIMETHYLBENZIMIDAZOLE PHOSPHORIBOSYLTRANSFERASE"/>
    <property type="match status" value="1"/>
</dbReference>
<evidence type="ECO:0000256" key="9">
    <source>
        <dbReference type="ARBA" id="ARBA00047340"/>
    </source>
</evidence>